<comment type="similarity">
    <text evidence="3 15">Belongs to the peptidase M35 family.</text>
</comment>
<dbReference type="Gene3D" id="2.60.40.2970">
    <property type="match status" value="1"/>
</dbReference>
<dbReference type="PANTHER" id="PTHR37016:SF3">
    <property type="entry name" value="NEUTRAL PROTEASE 2-RELATED"/>
    <property type="match status" value="1"/>
</dbReference>
<comment type="function">
    <text evidence="15">Secreted metalloproteinase that allows assimilation of proteinaceous substrates. Shows high activities on basic nuclear substrates such as histone and protamine.</text>
</comment>
<dbReference type="Pfam" id="PF02102">
    <property type="entry name" value="Peptidase_M35"/>
    <property type="match status" value="1"/>
</dbReference>
<dbReference type="GO" id="GO:0046872">
    <property type="term" value="F:metal ion binding"/>
    <property type="evidence" value="ECO:0007669"/>
    <property type="project" value="UniProtKB-KW"/>
</dbReference>
<dbReference type="InterPro" id="IPR024079">
    <property type="entry name" value="MetalloPept_cat_dom_sf"/>
</dbReference>
<evidence type="ECO:0000256" key="11">
    <source>
        <dbReference type="ARBA" id="ARBA00023049"/>
    </source>
</evidence>
<keyword evidence="8 15" id="KW-0732">Signal</keyword>
<feature type="binding site" evidence="14">
    <location>
        <position position="327"/>
    </location>
    <ligand>
        <name>Zn(2+)</name>
        <dbReference type="ChEBI" id="CHEBI:29105"/>
        <note>catalytic</note>
    </ligand>
</feature>
<dbReference type="PRINTS" id="PR00768">
    <property type="entry name" value="DEUTEROLYSIN"/>
</dbReference>
<feature type="signal peptide" evidence="15">
    <location>
        <begin position="1"/>
        <end position="18"/>
    </location>
</feature>
<dbReference type="AlphaFoldDB" id="A0A8H4UFA6"/>
<keyword evidence="7 14" id="KW-0479">Metal-binding</keyword>
<proteinExistence type="inferred from homology"/>
<reference evidence="17" key="2">
    <citation type="submission" date="2020-05" db="EMBL/GenBank/DDBJ databases">
        <authorList>
            <person name="Kim H.-S."/>
            <person name="Proctor R.H."/>
            <person name="Brown D.W."/>
        </authorList>
    </citation>
    <scope>NUCLEOTIDE SEQUENCE</scope>
    <source>
        <strain evidence="17">NRRL 22465</strain>
    </source>
</reference>
<evidence type="ECO:0000256" key="6">
    <source>
        <dbReference type="ARBA" id="ARBA00022685"/>
    </source>
</evidence>
<dbReference type="Proteomes" id="UP000635477">
    <property type="component" value="Unassembled WGS sequence"/>
</dbReference>
<keyword evidence="4 15" id="KW-0964">Secreted</keyword>
<evidence type="ECO:0000256" key="2">
    <source>
        <dbReference type="ARBA" id="ARBA00004613"/>
    </source>
</evidence>
<evidence type="ECO:0000256" key="7">
    <source>
        <dbReference type="ARBA" id="ARBA00022723"/>
    </source>
</evidence>
<accession>A0A8H4UFA6</accession>
<evidence type="ECO:0000313" key="18">
    <source>
        <dbReference type="Proteomes" id="UP000635477"/>
    </source>
</evidence>
<reference evidence="17" key="1">
    <citation type="journal article" date="2020" name="BMC Genomics">
        <title>Correction to: Identification and distribution of gene clusters required for synthesis of sphingolipid metabolism inhibitors in diverse species of the filamentous fungus Fusarium.</title>
        <authorList>
            <person name="Kim H.S."/>
            <person name="Lohmar J.M."/>
            <person name="Busman M."/>
            <person name="Brown D.W."/>
            <person name="Naumann T.A."/>
            <person name="Divon H.H."/>
            <person name="Lysoe E."/>
            <person name="Uhlig S."/>
            <person name="Proctor R.H."/>
        </authorList>
    </citation>
    <scope>NUCLEOTIDE SEQUENCE</scope>
    <source>
        <strain evidence="17">NRRL 22465</strain>
    </source>
</reference>
<evidence type="ECO:0000313" key="17">
    <source>
        <dbReference type="EMBL" id="KAF4975579.1"/>
    </source>
</evidence>
<comment type="caution">
    <text evidence="17">The sequence shown here is derived from an EMBL/GenBank/DDBJ whole genome shotgun (WGS) entry which is preliminary data.</text>
</comment>
<sequence length="361" mass="38597">MRFSLIWATACLALGAESHYAKRGANSEASDLAVTLSVPSSGKATVVEATITNNGKHDLGLLKIGTFLDDRPVKKLTVVDETGAEIPFMGIELSVYYDGLKSEHFKTLKAGSSLTQAIDIASAFDLEPGTYKVFAEGSIPSSSGGSSVTRSASYKSEAISVTVDKPSLSAVKQSSMKRAVVANDTCTPEKLEVTSNAIRNCVTLARAAAADAADVNSARFVEYFKSNETSARKHVSGRLNAVVKECSNTEGGAISVSCTDPFGYCNDGGPLIAYTIWVNGYMVMCPLYYDTLPPLPQTCHKQDHATTTIHEMTHARAVWEGEVSTGDYAYGYENSTALDPSDALYNADNYSLYANAIYLDC</sequence>
<comment type="catalytic activity">
    <reaction evidence="1 15">
        <text>Preferential cleavage of bonds with hydrophobic residues in P1'. Also 3-Asn-|-Gln-4 and 8-Gly-|-Ser-9 bonds in insulin B chain.</text>
        <dbReference type="EC" id="3.4.24.39"/>
    </reaction>
</comment>
<dbReference type="InterPro" id="IPR029463">
    <property type="entry name" value="Lys_MEP"/>
</dbReference>
<dbReference type="CDD" id="cd11008">
    <property type="entry name" value="M35_deuterolysin_like"/>
    <property type="match status" value="1"/>
</dbReference>
<dbReference type="GO" id="GO:0005576">
    <property type="term" value="C:extracellular region"/>
    <property type="evidence" value="ECO:0007669"/>
    <property type="project" value="UniProtKB-SubCell"/>
</dbReference>
<comment type="cofactor">
    <cofactor evidence="14 15">
        <name>Zn(2+)</name>
        <dbReference type="ChEBI" id="CHEBI:29105"/>
    </cofactor>
    <text evidence="14 15">Binds 1 zinc ion per subunit.</text>
</comment>
<keyword evidence="6 15" id="KW-0165">Cleavage on pair of basic residues</keyword>
<feature type="active site" evidence="13">
    <location>
        <position position="311"/>
    </location>
</feature>
<dbReference type="InterPro" id="IPR050414">
    <property type="entry name" value="Fungal_M35_metalloproteases"/>
</dbReference>
<keyword evidence="11 15" id="KW-0482">Metalloprotease</keyword>
<evidence type="ECO:0000256" key="4">
    <source>
        <dbReference type="ARBA" id="ARBA00022525"/>
    </source>
</evidence>
<name>A0A8H4UFA6_9HYPO</name>
<dbReference type="InterPro" id="IPR001384">
    <property type="entry name" value="Peptidase_M35"/>
</dbReference>
<gene>
    <name evidence="17" type="ORF">FZEAL_7651</name>
</gene>
<evidence type="ECO:0000256" key="15">
    <source>
        <dbReference type="RuleBase" id="RU361126"/>
    </source>
</evidence>
<dbReference type="OrthoDB" id="412874at2759"/>
<dbReference type="PANTHER" id="PTHR37016">
    <property type="match status" value="1"/>
</dbReference>
<evidence type="ECO:0000256" key="1">
    <source>
        <dbReference type="ARBA" id="ARBA00001187"/>
    </source>
</evidence>
<keyword evidence="5 15" id="KW-0645">Protease</keyword>
<dbReference type="SMART" id="SM01351">
    <property type="entry name" value="Aspzincin_M35"/>
    <property type="match status" value="1"/>
</dbReference>
<evidence type="ECO:0000259" key="16">
    <source>
        <dbReference type="SMART" id="SM01351"/>
    </source>
</evidence>
<dbReference type="GO" id="GO:0004222">
    <property type="term" value="F:metalloendopeptidase activity"/>
    <property type="evidence" value="ECO:0007669"/>
    <property type="project" value="InterPro"/>
</dbReference>
<feature type="binding site" evidence="14">
    <location>
        <position position="314"/>
    </location>
    <ligand>
        <name>Zn(2+)</name>
        <dbReference type="ChEBI" id="CHEBI:29105"/>
        <note>catalytic</note>
    </ligand>
</feature>
<comment type="subcellular location">
    <subcellularLocation>
        <location evidence="2 15">Secreted</location>
    </subcellularLocation>
</comment>
<feature type="chain" id="PRO_5034674551" description="Neutral protease 2" evidence="15">
    <location>
        <begin position="19"/>
        <end position="361"/>
    </location>
</feature>
<evidence type="ECO:0000256" key="5">
    <source>
        <dbReference type="ARBA" id="ARBA00022670"/>
    </source>
</evidence>
<evidence type="ECO:0000256" key="12">
    <source>
        <dbReference type="ARBA" id="ARBA00023145"/>
    </source>
</evidence>
<keyword evidence="10 14" id="KW-0862">Zinc</keyword>
<feature type="binding site" evidence="14">
    <location>
        <position position="310"/>
    </location>
    <ligand>
        <name>Zn(2+)</name>
        <dbReference type="ChEBI" id="CHEBI:29105"/>
        <note>catalytic</note>
    </ligand>
</feature>
<dbReference type="Gene3D" id="3.40.390.10">
    <property type="entry name" value="Collagenase (Catalytic Domain)"/>
    <property type="match status" value="1"/>
</dbReference>
<evidence type="ECO:0000256" key="13">
    <source>
        <dbReference type="PIRSR" id="PIRSR601384-1"/>
    </source>
</evidence>
<keyword evidence="9 15" id="KW-0378">Hydrolase</keyword>
<dbReference type="SUPFAM" id="SSF55486">
    <property type="entry name" value="Metalloproteases ('zincins'), catalytic domain"/>
    <property type="match status" value="1"/>
</dbReference>
<evidence type="ECO:0000256" key="8">
    <source>
        <dbReference type="ARBA" id="ARBA00022729"/>
    </source>
</evidence>
<evidence type="ECO:0000256" key="10">
    <source>
        <dbReference type="ARBA" id="ARBA00022833"/>
    </source>
</evidence>
<protein>
    <recommendedName>
        <fullName evidence="15">Neutral protease 2</fullName>
        <ecNumber evidence="15">3.4.24.39</ecNumber>
    </recommendedName>
    <alternativeName>
        <fullName evidence="15">Deuterolysin</fullName>
    </alternativeName>
</protein>
<feature type="domain" description="Lysine-specific metallo-endopeptidase" evidence="16">
    <location>
        <begin position="210"/>
        <end position="355"/>
    </location>
</feature>
<keyword evidence="18" id="KW-1185">Reference proteome</keyword>
<dbReference type="EC" id="3.4.24.39" evidence="15"/>
<evidence type="ECO:0000256" key="9">
    <source>
        <dbReference type="ARBA" id="ARBA00022801"/>
    </source>
</evidence>
<keyword evidence="12" id="KW-0865">Zymogen</keyword>
<evidence type="ECO:0000256" key="14">
    <source>
        <dbReference type="PIRSR" id="PIRSR601384-2"/>
    </source>
</evidence>
<evidence type="ECO:0000256" key="3">
    <source>
        <dbReference type="ARBA" id="ARBA00010279"/>
    </source>
</evidence>
<dbReference type="GO" id="GO:0006508">
    <property type="term" value="P:proteolysis"/>
    <property type="evidence" value="ECO:0007669"/>
    <property type="project" value="UniProtKB-KW"/>
</dbReference>
<organism evidence="17 18">
    <name type="scientific">Fusarium zealandicum</name>
    <dbReference type="NCBI Taxonomy" id="1053134"/>
    <lineage>
        <taxon>Eukaryota</taxon>
        <taxon>Fungi</taxon>
        <taxon>Dikarya</taxon>
        <taxon>Ascomycota</taxon>
        <taxon>Pezizomycotina</taxon>
        <taxon>Sordariomycetes</taxon>
        <taxon>Hypocreomycetidae</taxon>
        <taxon>Hypocreales</taxon>
        <taxon>Nectriaceae</taxon>
        <taxon>Fusarium</taxon>
        <taxon>Fusarium staphyleae species complex</taxon>
    </lineage>
</organism>
<dbReference type="EMBL" id="JABEYC010000626">
    <property type="protein sequence ID" value="KAF4975579.1"/>
    <property type="molecule type" value="Genomic_DNA"/>
</dbReference>